<dbReference type="CDD" id="cd09274">
    <property type="entry name" value="RNase_HI_RT_Ty3"/>
    <property type="match status" value="1"/>
</dbReference>
<dbReference type="GO" id="GO:0004523">
    <property type="term" value="F:RNA-DNA hybrid ribonuclease activity"/>
    <property type="evidence" value="ECO:0007669"/>
    <property type="project" value="UniProtKB-EC"/>
</dbReference>
<dbReference type="Proteomes" id="UP001274896">
    <property type="component" value="Unassembled WGS sequence"/>
</dbReference>
<feature type="domain" description="Reverse transcriptase" evidence="15">
    <location>
        <begin position="330"/>
        <end position="509"/>
    </location>
</feature>
<dbReference type="InterPro" id="IPR001969">
    <property type="entry name" value="Aspartic_peptidase_AS"/>
</dbReference>
<evidence type="ECO:0000256" key="7">
    <source>
        <dbReference type="ARBA" id="ARBA00022759"/>
    </source>
</evidence>
<evidence type="ECO:0000256" key="13">
    <source>
        <dbReference type="ARBA" id="ARBA00023268"/>
    </source>
</evidence>
<evidence type="ECO:0000313" key="18">
    <source>
        <dbReference type="Proteomes" id="UP001274896"/>
    </source>
</evidence>
<dbReference type="PROSITE" id="PS50878">
    <property type="entry name" value="RT_POL"/>
    <property type="match status" value="1"/>
</dbReference>
<evidence type="ECO:0000256" key="6">
    <source>
        <dbReference type="ARBA" id="ARBA00022722"/>
    </source>
</evidence>
<keyword evidence="10" id="KW-0694">RNA-binding</keyword>
<protein>
    <recommendedName>
        <fullName evidence="2">ribonuclease H</fullName>
        <ecNumber evidence="2">3.1.26.4</ecNumber>
    </recommendedName>
</protein>
<dbReference type="PROSITE" id="PS50994">
    <property type="entry name" value="INTEGRASE"/>
    <property type="match status" value="1"/>
</dbReference>
<dbReference type="GO" id="GO:0015074">
    <property type="term" value="P:DNA integration"/>
    <property type="evidence" value="ECO:0007669"/>
    <property type="project" value="UniProtKB-KW"/>
</dbReference>
<keyword evidence="8" id="KW-0378">Hydrolase</keyword>
<dbReference type="FunFam" id="3.10.10.10:FF:000007">
    <property type="entry name" value="Retrovirus-related Pol polyprotein from transposon 17.6-like Protein"/>
    <property type="match status" value="1"/>
</dbReference>
<accession>A0AAE0PR25</accession>
<evidence type="ECO:0000313" key="17">
    <source>
        <dbReference type="EMBL" id="KAK3506464.1"/>
    </source>
</evidence>
<dbReference type="InterPro" id="IPR043128">
    <property type="entry name" value="Rev_trsase/Diguanyl_cyclase"/>
</dbReference>
<dbReference type="Gene3D" id="2.40.70.10">
    <property type="entry name" value="Acid Proteases"/>
    <property type="match status" value="1"/>
</dbReference>
<dbReference type="PROSITE" id="PS00141">
    <property type="entry name" value="ASP_PROTEASE"/>
    <property type="match status" value="1"/>
</dbReference>
<dbReference type="Pfam" id="PF17919">
    <property type="entry name" value="RT_RNaseH_2"/>
    <property type="match status" value="1"/>
</dbReference>
<gene>
    <name evidence="17" type="ORF">QTP70_000936</name>
</gene>
<dbReference type="GO" id="GO:0006508">
    <property type="term" value="P:proteolysis"/>
    <property type="evidence" value="ECO:0007669"/>
    <property type="project" value="UniProtKB-KW"/>
</dbReference>
<dbReference type="Gene3D" id="3.30.420.10">
    <property type="entry name" value="Ribonuclease H-like superfamily/Ribonuclease H"/>
    <property type="match status" value="1"/>
</dbReference>
<dbReference type="EC" id="3.1.26.4" evidence="2"/>
<comment type="caution">
    <text evidence="17">The sequence shown here is derived from an EMBL/GenBank/DDBJ whole genome shotgun (WGS) entry which is preliminary data.</text>
</comment>
<dbReference type="InterPro" id="IPR012337">
    <property type="entry name" value="RNaseH-like_sf"/>
</dbReference>
<keyword evidence="7" id="KW-0255">Endonuclease</keyword>
<dbReference type="CDD" id="cd00303">
    <property type="entry name" value="retropepsin_like"/>
    <property type="match status" value="1"/>
</dbReference>
<comment type="similarity">
    <text evidence="1">Belongs to the beta type-B retroviral polymerase family. HERV class-II K(HML-2) pol subfamily.</text>
</comment>
<dbReference type="Gene3D" id="3.10.10.10">
    <property type="entry name" value="HIV Type 1 Reverse Transcriptase, subunit A, domain 1"/>
    <property type="match status" value="1"/>
</dbReference>
<dbReference type="Pfam" id="PF13975">
    <property type="entry name" value="gag-asp_proteas"/>
    <property type="match status" value="1"/>
</dbReference>
<evidence type="ECO:0000256" key="12">
    <source>
        <dbReference type="ARBA" id="ARBA00022918"/>
    </source>
</evidence>
<evidence type="ECO:0000259" key="16">
    <source>
        <dbReference type="PROSITE" id="PS50994"/>
    </source>
</evidence>
<keyword evidence="9" id="KW-0460">Magnesium</keyword>
<keyword evidence="11" id="KW-0229">DNA integration</keyword>
<evidence type="ECO:0000256" key="10">
    <source>
        <dbReference type="ARBA" id="ARBA00022884"/>
    </source>
</evidence>
<evidence type="ECO:0000256" key="5">
    <source>
        <dbReference type="ARBA" id="ARBA00022695"/>
    </source>
</evidence>
<evidence type="ECO:0000256" key="3">
    <source>
        <dbReference type="ARBA" id="ARBA00022670"/>
    </source>
</evidence>
<dbReference type="InterPro" id="IPR000477">
    <property type="entry name" value="RT_dom"/>
</dbReference>
<keyword evidence="6" id="KW-0540">Nuclease</keyword>
<dbReference type="AlphaFoldDB" id="A0AAE0PR25"/>
<evidence type="ECO:0000256" key="9">
    <source>
        <dbReference type="ARBA" id="ARBA00022842"/>
    </source>
</evidence>
<feature type="domain" description="Integrase catalytic" evidence="16">
    <location>
        <begin position="746"/>
        <end position="859"/>
    </location>
</feature>
<feature type="non-terminal residue" evidence="17">
    <location>
        <position position="953"/>
    </location>
</feature>
<dbReference type="InterPro" id="IPR043502">
    <property type="entry name" value="DNA/RNA_pol_sf"/>
</dbReference>
<dbReference type="GO" id="GO:0004190">
    <property type="term" value="F:aspartic-type endopeptidase activity"/>
    <property type="evidence" value="ECO:0007669"/>
    <property type="project" value="InterPro"/>
</dbReference>
<dbReference type="InterPro" id="IPR021109">
    <property type="entry name" value="Peptidase_aspartic_dom_sf"/>
</dbReference>
<evidence type="ECO:0000256" key="1">
    <source>
        <dbReference type="ARBA" id="ARBA00010879"/>
    </source>
</evidence>
<name>A0AAE0PR25_9TELE</name>
<dbReference type="GO" id="GO:0003723">
    <property type="term" value="F:RNA binding"/>
    <property type="evidence" value="ECO:0007669"/>
    <property type="project" value="UniProtKB-KW"/>
</dbReference>
<dbReference type="Pfam" id="PF00078">
    <property type="entry name" value="RVT_1"/>
    <property type="match status" value="1"/>
</dbReference>
<keyword evidence="4" id="KW-0808">Transferase</keyword>
<dbReference type="FunFam" id="3.10.20.370:FF:000001">
    <property type="entry name" value="Retrovirus-related Pol polyprotein from transposon 17.6-like protein"/>
    <property type="match status" value="1"/>
</dbReference>
<dbReference type="SUPFAM" id="SSF50630">
    <property type="entry name" value="Acid proteases"/>
    <property type="match status" value="1"/>
</dbReference>
<dbReference type="PANTHER" id="PTHR37984">
    <property type="entry name" value="PROTEIN CBG26694"/>
    <property type="match status" value="1"/>
</dbReference>
<evidence type="ECO:0000256" key="2">
    <source>
        <dbReference type="ARBA" id="ARBA00012180"/>
    </source>
</evidence>
<evidence type="ECO:0000256" key="14">
    <source>
        <dbReference type="SAM" id="MobiDB-lite"/>
    </source>
</evidence>
<evidence type="ECO:0000256" key="11">
    <source>
        <dbReference type="ARBA" id="ARBA00022908"/>
    </source>
</evidence>
<keyword evidence="5" id="KW-0548">Nucleotidyltransferase</keyword>
<evidence type="ECO:0000256" key="8">
    <source>
        <dbReference type="ARBA" id="ARBA00022801"/>
    </source>
</evidence>
<keyword evidence="12" id="KW-0695">RNA-directed DNA polymerase</keyword>
<dbReference type="InterPro" id="IPR050951">
    <property type="entry name" value="Retrovirus_Pol_polyprotein"/>
</dbReference>
<keyword evidence="13" id="KW-0511">Multifunctional enzyme</keyword>
<dbReference type="Gene3D" id="3.30.70.270">
    <property type="match status" value="2"/>
</dbReference>
<keyword evidence="3" id="KW-0645">Protease</keyword>
<dbReference type="CDD" id="cd01647">
    <property type="entry name" value="RT_LTR"/>
    <property type="match status" value="1"/>
</dbReference>
<dbReference type="SUPFAM" id="SSF53098">
    <property type="entry name" value="Ribonuclease H-like"/>
    <property type="match status" value="1"/>
</dbReference>
<evidence type="ECO:0000259" key="15">
    <source>
        <dbReference type="PROSITE" id="PS50878"/>
    </source>
</evidence>
<dbReference type="FunFam" id="3.30.420.10:FF:000032">
    <property type="entry name" value="Retrovirus-related Pol polyprotein from transposon 297-like Protein"/>
    <property type="match status" value="1"/>
</dbReference>
<keyword evidence="18" id="KW-1185">Reference proteome</keyword>
<dbReference type="SUPFAM" id="SSF56672">
    <property type="entry name" value="DNA/RNA polymerases"/>
    <property type="match status" value="1"/>
</dbReference>
<dbReference type="FunFam" id="3.30.70.270:FF:000020">
    <property type="entry name" value="Transposon Tf2-6 polyprotein-like Protein"/>
    <property type="match status" value="1"/>
</dbReference>
<evidence type="ECO:0000256" key="4">
    <source>
        <dbReference type="ARBA" id="ARBA00022679"/>
    </source>
</evidence>
<dbReference type="InterPro" id="IPR001584">
    <property type="entry name" value="Integrase_cat-core"/>
</dbReference>
<proteinExistence type="inferred from homology"/>
<dbReference type="InterPro" id="IPR041577">
    <property type="entry name" value="RT_RNaseH_2"/>
</dbReference>
<sequence>MLPAGLKIDNADDSDSISKDINVIVDAGRDGLVSYVRGVIEGVEVQMLVDSGSSVSLMSADFRMSVPTLRNRPVKKDYVSARAVNGQLLDTLGTITVTFQLGTESWQHVFHVLRETTQTVLLGWDFLLKNHALMVLSHAKLQLWDISVPLLTSKDFVPMCCNVSLATAMNLPPLSESVVAVKVCSPNATHLASDFVGYLEPNVADSSGLVVAHTVATVHNGLTKARILNPTGQDISLKQGMHLGEFYSVDDSDVQLFHAPADITTATVSIVAPPVSLDESPISESERAALSALLLEYSDIFSSSKRNSGRCTLVKHHIRTGEQTPIKQRAYRGVIEESCSPWASPVVLVKKKCGTWRFCVDYRRLNSVTIKDSHPLPRVDDTLDALAGAVWFSTLDFSNGYWQVEVAEDDREKTAFTTGQGLYQWRAMPMGLSNAPATFQRLMELVLRGFLWHICMVYLDDILIYSKTFEEHLSSLKEVFLRIQSAGLKLNPNKCHLARDHVVFLGHVISRKGLQPDPKNTEKVLNWPIPRSPSEVRAFVGLCSYYRCFVKDFSKLAAPLNQLVRKNVPFVWTAECDKSFNRLKSVLSSDPVVILPDFSVAFKIYTDASNLAVGAVLAQDRDGLEHVVAYASRALNSTQKRWSTFDRELWAIVWAVREFKHYIGLASFTIITDHRPLLAIRRLSIDDDPTGRRGRWILELDPLNWVIVHKDGKQHKNADALSRRPDAPSPSEAEASVEEVLEVNVSAQTVARCLFEDYVLIHGVPETLHSDQGRQFEVEVVQNLCHLLNIKKTRTTSYHPKSDGMVERFNRTLIDQLAKTLLTYGGEWDDYVKHVAFAYNTTTHSTTRFTPYFLTHGREARVPADVLLPTRALDSQMSASHAEFVSSLLTKLNSAFSSAQMHGDAAHDRQRLYHDAGLRHQPYDVGVMVWLHNPVESRMKLAPHWKGPYKIAQ</sequence>
<reference evidence="17" key="1">
    <citation type="submission" date="2023-06" db="EMBL/GenBank/DDBJ databases">
        <title>Male Hemibagrus guttatus genome.</title>
        <authorList>
            <person name="Bian C."/>
        </authorList>
    </citation>
    <scope>NUCLEOTIDE SEQUENCE</scope>
    <source>
        <strain evidence="17">Male_cb2023</strain>
        <tissue evidence="17">Muscle</tissue>
    </source>
</reference>
<feature type="compositionally biased region" description="Basic and acidic residues" evidence="14">
    <location>
        <begin position="716"/>
        <end position="726"/>
    </location>
</feature>
<organism evidence="17 18">
    <name type="scientific">Hemibagrus guttatus</name>
    <dbReference type="NCBI Taxonomy" id="175788"/>
    <lineage>
        <taxon>Eukaryota</taxon>
        <taxon>Metazoa</taxon>
        <taxon>Chordata</taxon>
        <taxon>Craniata</taxon>
        <taxon>Vertebrata</taxon>
        <taxon>Euteleostomi</taxon>
        <taxon>Actinopterygii</taxon>
        <taxon>Neopterygii</taxon>
        <taxon>Teleostei</taxon>
        <taxon>Ostariophysi</taxon>
        <taxon>Siluriformes</taxon>
        <taxon>Bagridae</taxon>
        <taxon>Hemibagrus</taxon>
    </lineage>
</organism>
<feature type="region of interest" description="Disordered" evidence="14">
    <location>
        <begin position="716"/>
        <end position="735"/>
    </location>
</feature>
<dbReference type="InterPro" id="IPR036397">
    <property type="entry name" value="RNaseH_sf"/>
</dbReference>
<dbReference type="EMBL" id="JAUCMX010000030">
    <property type="protein sequence ID" value="KAK3506464.1"/>
    <property type="molecule type" value="Genomic_DNA"/>
</dbReference>
<dbReference type="PANTHER" id="PTHR37984:SF5">
    <property type="entry name" value="PROTEIN NYNRIN-LIKE"/>
    <property type="match status" value="1"/>
</dbReference>
<dbReference type="GO" id="GO:0003964">
    <property type="term" value="F:RNA-directed DNA polymerase activity"/>
    <property type="evidence" value="ECO:0007669"/>
    <property type="project" value="UniProtKB-KW"/>
</dbReference>